<evidence type="ECO:0000313" key="2">
    <source>
        <dbReference type="Proteomes" id="UP001367922"/>
    </source>
</evidence>
<comment type="caution">
    <text evidence="1">The sequence shown here is derived from an EMBL/GenBank/DDBJ whole genome shotgun (WGS) entry which is preliminary data.</text>
</comment>
<dbReference type="Proteomes" id="UP001367922">
    <property type="component" value="Unassembled WGS sequence"/>
</dbReference>
<evidence type="ECO:0000313" key="1">
    <source>
        <dbReference type="EMBL" id="MEI4828299.1"/>
    </source>
</evidence>
<reference evidence="1 2" key="1">
    <citation type="submission" date="2024-01" db="EMBL/GenBank/DDBJ databases">
        <title>Seven novel Bacillus-like species.</title>
        <authorList>
            <person name="Liu G."/>
        </authorList>
    </citation>
    <scope>NUCLEOTIDE SEQUENCE [LARGE SCALE GENOMIC DNA]</scope>
    <source>
        <strain evidence="1 2">FJAT-53711</strain>
    </source>
</reference>
<organism evidence="1 2">
    <name type="scientific">Bacillus yunxiaonensis</name>
    <dbReference type="NCBI Taxonomy" id="3127665"/>
    <lineage>
        <taxon>Bacteria</taxon>
        <taxon>Bacillati</taxon>
        <taxon>Bacillota</taxon>
        <taxon>Bacilli</taxon>
        <taxon>Bacillales</taxon>
        <taxon>Bacillaceae</taxon>
        <taxon>Bacillus</taxon>
    </lineage>
</organism>
<gene>
    <name evidence="1" type="ORF">WAX78_02340</name>
</gene>
<sequence>MNICLEILIVPDTDIELAISDYNTCSPGVTIDGNVIIITLPLVACVEITIEDDFSISVELIGSLVFLSLPPSN</sequence>
<protein>
    <submittedName>
        <fullName evidence="1">Uncharacterized protein</fullName>
    </submittedName>
</protein>
<dbReference type="EMBL" id="JBAWSV010000001">
    <property type="protein sequence ID" value="MEI4828299.1"/>
    <property type="molecule type" value="Genomic_DNA"/>
</dbReference>
<name>A0ABU8FSW2_9BACI</name>
<proteinExistence type="predicted"/>
<keyword evidence="2" id="KW-1185">Reference proteome</keyword>
<dbReference type="RefSeq" id="WP_336480688.1">
    <property type="nucleotide sequence ID" value="NZ_JBAWSV010000001.1"/>
</dbReference>
<accession>A0ABU8FSW2</accession>